<evidence type="ECO:0000313" key="3">
    <source>
        <dbReference type="EMBL" id="HFJ53152.1"/>
    </source>
</evidence>
<dbReference type="AlphaFoldDB" id="A0A7C3ETZ5"/>
<dbReference type="EMBL" id="DSLG01000007">
    <property type="protein sequence ID" value="HEA87545.1"/>
    <property type="molecule type" value="Genomic_DNA"/>
</dbReference>
<evidence type="ECO:0000313" key="2">
    <source>
        <dbReference type="EMBL" id="HEA87545.1"/>
    </source>
</evidence>
<feature type="signal peptide" evidence="1">
    <location>
        <begin position="1"/>
        <end position="22"/>
    </location>
</feature>
<comment type="caution">
    <text evidence="3">The sequence shown here is derived from an EMBL/GenBank/DDBJ whole genome shotgun (WGS) entry which is preliminary data.</text>
</comment>
<feature type="chain" id="PRO_5039870621" description="Carboxypeptidase regulatory-like domain-containing protein" evidence="1">
    <location>
        <begin position="23"/>
        <end position="460"/>
    </location>
</feature>
<reference evidence="3" key="1">
    <citation type="journal article" date="2020" name="mSystems">
        <title>Genome- and Community-Level Interaction Insights into Carbon Utilization and Element Cycling Functions of Hydrothermarchaeota in Hydrothermal Sediment.</title>
        <authorList>
            <person name="Zhou Z."/>
            <person name="Liu Y."/>
            <person name="Xu W."/>
            <person name="Pan J."/>
            <person name="Luo Z.H."/>
            <person name="Li M."/>
        </authorList>
    </citation>
    <scope>NUCLEOTIDE SEQUENCE [LARGE SCALE GENOMIC DNA]</scope>
    <source>
        <strain evidence="2">SpSt-265</strain>
        <strain evidence="3">SpSt-465</strain>
    </source>
</reference>
<evidence type="ECO:0008006" key="4">
    <source>
        <dbReference type="Google" id="ProtNLM"/>
    </source>
</evidence>
<proteinExistence type="predicted"/>
<organism evidence="3">
    <name type="scientific">candidate division WOR-3 bacterium</name>
    <dbReference type="NCBI Taxonomy" id="2052148"/>
    <lineage>
        <taxon>Bacteria</taxon>
        <taxon>Bacteria division WOR-3</taxon>
    </lineage>
</organism>
<keyword evidence="1" id="KW-0732">Signal</keyword>
<name>A0A7C3ETZ5_UNCW3</name>
<sequence length="460" mass="49570">MLRMLLMWILVLAGLMSANQPASQNSALLGTKDGVPLYINYQGYLTDASGNPVSATLSMLFEIYDAETGGNRLWWQTHSSVLVQQGVFNVKLQLQESDTAIFRLGERRWLQLTVSGTRLSPRTEITSMAYGIHSAKADNADQLDGRHADEFIFNSTTLQPNANFWISGSGIAGGQLRASAIGIANGPAIYGTNANGRNFGVWGHNSNDSGTGVAGSGNNDTLFYLRNGSGGAFSARRFGLFAYAHDTNGTGIATMGNRISDTVWTLAAGCGGAFNGTRFGVYGLARNLSGERCGGFFRTYGADSIKTYIAYNYSGTRYGILSDGTKSTIMATSSGPRVLFCPEAPQPFFEDFGEAQLVNGHCRVNLDPVFLECITVDQDHPLRVFVTLTDDCNGVYVKADETGFDVYELNNGRSSAGFYYRVIGLRRGSEGLRFPAAPPALPAQAVPLKVEMSTEASPER</sequence>
<evidence type="ECO:0000256" key="1">
    <source>
        <dbReference type="SAM" id="SignalP"/>
    </source>
</evidence>
<accession>A0A7C3ETZ5</accession>
<protein>
    <recommendedName>
        <fullName evidence="4">Carboxypeptidase regulatory-like domain-containing protein</fullName>
    </recommendedName>
</protein>
<gene>
    <name evidence="2" type="ORF">ENP94_05995</name>
    <name evidence="3" type="ORF">ENS16_00460</name>
</gene>
<dbReference type="EMBL" id="DSTU01000001">
    <property type="protein sequence ID" value="HFJ53152.1"/>
    <property type="molecule type" value="Genomic_DNA"/>
</dbReference>